<comment type="caution">
    <text evidence="1">The sequence shown here is derived from an EMBL/GenBank/DDBJ whole genome shotgun (WGS) entry which is preliminary data.</text>
</comment>
<organism evidence="1 2">
    <name type="scientific">Boeremia exigua</name>
    <dbReference type="NCBI Taxonomy" id="749465"/>
    <lineage>
        <taxon>Eukaryota</taxon>
        <taxon>Fungi</taxon>
        <taxon>Dikarya</taxon>
        <taxon>Ascomycota</taxon>
        <taxon>Pezizomycotina</taxon>
        <taxon>Dothideomycetes</taxon>
        <taxon>Pleosporomycetidae</taxon>
        <taxon>Pleosporales</taxon>
        <taxon>Pleosporineae</taxon>
        <taxon>Didymellaceae</taxon>
        <taxon>Boeremia</taxon>
    </lineage>
</organism>
<sequence>MVDSATLLEPACRLATLVLFHEVPGCQRSIWAQQCWADLDSGHRGAVDLQELPLAYALKHVRPNALSLASNTHRGHEPDVMRFFAFGGKKHIGVAHARSQQLRDCSDF</sequence>
<evidence type="ECO:0000313" key="2">
    <source>
        <dbReference type="Proteomes" id="UP001153331"/>
    </source>
</evidence>
<dbReference type="EMBL" id="JAPHNI010001399">
    <property type="protein sequence ID" value="KAJ8105708.1"/>
    <property type="molecule type" value="Genomic_DNA"/>
</dbReference>
<gene>
    <name evidence="1" type="ORF">OPT61_g10018</name>
</gene>
<dbReference type="Proteomes" id="UP001153331">
    <property type="component" value="Unassembled WGS sequence"/>
</dbReference>
<evidence type="ECO:0000313" key="1">
    <source>
        <dbReference type="EMBL" id="KAJ8105708.1"/>
    </source>
</evidence>
<accession>A0ACC2HSL6</accession>
<keyword evidence="2" id="KW-1185">Reference proteome</keyword>
<protein>
    <submittedName>
        <fullName evidence="1">Uncharacterized protein</fullName>
    </submittedName>
</protein>
<name>A0ACC2HSL6_9PLEO</name>
<reference evidence="1" key="1">
    <citation type="submission" date="2022-11" db="EMBL/GenBank/DDBJ databases">
        <title>Genome Sequence of Boeremia exigua.</title>
        <authorList>
            <person name="Buettner E."/>
        </authorList>
    </citation>
    <scope>NUCLEOTIDE SEQUENCE</scope>
    <source>
        <strain evidence="1">CU02</strain>
    </source>
</reference>
<proteinExistence type="predicted"/>